<evidence type="ECO:0000256" key="5">
    <source>
        <dbReference type="SAM" id="MobiDB-lite"/>
    </source>
</evidence>
<keyword evidence="8" id="KW-1185">Reference proteome</keyword>
<dbReference type="GeneID" id="18240820"/>
<gene>
    <name evidence="7" type="ORF">BATDEDRAFT_35593</name>
</gene>
<dbReference type="Proteomes" id="UP000007241">
    <property type="component" value="Unassembled WGS sequence"/>
</dbReference>
<keyword evidence="2" id="KW-0964">Secreted</keyword>
<evidence type="ECO:0000256" key="4">
    <source>
        <dbReference type="ARBA" id="ARBA00023591"/>
    </source>
</evidence>
<feature type="region of interest" description="Disordered" evidence="5">
    <location>
        <begin position="354"/>
        <end position="383"/>
    </location>
</feature>
<evidence type="ECO:0000256" key="2">
    <source>
        <dbReference type="ARBA" id="ARBA00022525"/>
    </source>
</evidence>
<evidence type="ECO:0008006" key="9">
    <source>
        <dbReference type="Google" id="ProtNLM"/>
    </source>
</evidence>
<keyword evidence="3 6" id="KW-0732">Signal</keyword>
<feature type="signal peptide" evidence="6">
    <location>
        <begin position="1"/>
        <end position="17"/>
    </location>
</feature>
<accession>F4P6Z9</accession>
<organism evidence="7 8">
    <name type="scientific">Batrachochytrium dendrobatidis (strain JAM81 / FGSC 10211)</name>
    <name type="common">Frog chytrid fungus</name>
    <dbReference type="NCBI Taxonomy" id="684364"/>
    <lineage>
        <taxon>Eukaryota</taxon>
        <taxon>Fungi</taxon>
        <taxon>Fungi incertae sedis</taxon>
        <taxon>Chytridiomycota</taxon>
        <taxon>Chytridiomycota incertae sedis</taxon>
        <taxon>Chytridiomycetes</taxon>
        <taxon>Rhizophydiales</taxon>
        <taxon>Rhizophydiales incertae sedis</taxon>
        <taxon>Batrachochytrium</taxon>
    </lineage>
</organism>
<comment type="similarity">
    <text evidence="4">Belongs to the EXORDIUM family.</text>
</comment>
<dbReference type="InParanoid" id="F4P6Z9"/>
<dbReference type="GO" id="GO:0005576">
    <property type="term" value="C:extracellular region"/>
    <property type="evidence" value="ECO:0007669"/>
    <property type="project" value="UniProtKB-SubCell"/>
</dbReference>
<dbReference type="PANTHER" id="PTHR31279">
    <property type="entry name" value="PROTEIN EXORDIUM-LIKE 5"/>
    <property type="match status" value="1"/>
</dbReference>
<reference evidence="7 8" key="1">
    <citation type="submission" date="2009-12" db="EMBL/GenBank/DDBJ databases">
        <title>The draft genome of Batrachochytrium dendrobatidis.</title>
        <authorList>
            <consortium name="US DOE Joint Genome Institute (JGI-PGF)"/>
            <person name="Kuo A."/>
            <person name="Salamov A."/>
            <person name="Schmutz J."/>
            <person name="Lucas S."/>
            <person name="Pitluck S."/>
            <person name="Rosenblum E."/>
            <person name="Stajich J."/>
            <person name="Eisen M."/>
            <person name="Grigoriev I.V."/>
        </authorList>
    </citation>
    <scope>NUCLEOTIDE SEQUENCE [LARGE SCALE GENOMIC DNA]</scope>
    <source>
        <strain evidence="8">JAM81 / FGSC 10211</strain>
    </source>
</reference>
<dbReference type="OrthoDB" id="2145271at2759"/>
<dbReference type="OMA" id="SHVVSYC"/>
<evidence type="ECO:0000313" key="7">
    <source>
        <dbReference type="EMBL" id="EGF79122.1"/>
    </source>
</evidence>
<protein>
    <recommendedName>
        <fullName evidence="9">Phosphate-induced protein 1 conserved region-domain-containing protein</fullName>
    </recommendedName>
</protein>
<name>F4P6Z9_BATDJ</name>
<dbReference type="InterPro" id="IPR006766">
    <property type="entry name" value="EXORDIUM-like"/>
</dbReference>
<evidence type="ECO:0000313" key="8">
    <source>
        <dbReference type="Proteomes" id="UP000007241"/>
    </source>
</evidence>
<dbReference type="AlphaFoldDB" id="F4P6Z9"/>
<feature type="chain" id="PRO_5003314899" description="Phosphate-induced protein 1 conserved region-domain-containing protein" evidence="6">
    <location>
        <begin position="18"/>
        <end position="422"/>
    </location>
</feature>
<dbReference type="HOGENOM" id="CLU_053712_0_0_1"/>
<dbReference type="PANTHER" id="PTHR31279:SF58">
    <property type="entry name" value="PROTEIN EXORDIUM-LIKE 2"/>
    <property type="match status" value="1"/>
</dbReference>
<sequence length="422" mass="45259">MLLTTFLGTLAIATVTALSHSPADYRIYAPHVNGKSATINGGDIHYTPGGSVLTGPVPIYLIYYGGWNQTQKNLIETFTNGLSSSAWWKTQQKYYYQKDATSPKVYVDNHVTVAGTASNNYSVGKAFSGSMIKDLIQAYITNGTFPENSNAIYYIVSTADVTEVRSKSGFCGDYCAYHSDIHLKSGTTVYFGYGGLLPANCVNGCAPPPNQTSSPNNDVSVDALLSAMAHEIVETISDPDLFNTGWVDYVYQENADKCAWTYGNVTIADNGASYNMGWGGKNYLIQQNWDPETQSCTLGESGSHPSSSSTTTAKKTTTTTTTTTIKPTTTTTTIKPTTTTTTTKKTTTTTIKPTTTTTTTTIKPTTTTTTTTTTTVEPITTTAEPITTAETATTVETATSVPTATTPCDMTDFCCMYLGHYC</sequence>
<comment type="subcellular location">
    <subcellularLocation>
        <location evidence="1">Secreted</location>
    </subcellularLocation>
</comment>
<dbReference type="EMBL" id="GL882887">
    <property type="protein sequence ID" value="EGF79122.1"/>
    <property type="molecule type" value="Genomic_DNA"/>
</dbReference>
<evidence type="ECO:0000256" key="6">
    <source>
        <dbReference type="SAM" id="SignalP"/>
    </source>
</evidence>
<evidence type="ECO:0000256" key="1">
    <source>
        <dbReference type="ARBA" id="ARBA00004613"/>
    </source>
</evidence>
<feature type="compositionally biased region" description="Low complexity" evidence="5">
    <location>
        <begin position="301"/>
        <end position="340"/>
    </location>
</feature>
<proteinExistence type="inferred from homology"/>
<dbReference type="RefSeq" id="XP_006680428.1">
    <property type="nucleotide sequence ID" value="XM_006680365.1"/>
</dbReference>
<dbReference type="Pfam" id="PF04674">
    <property type="entry name" value="Phi_1"/>
    <property type="match status" value="1"/>
</dbReference>
<evidence type="ECO:0000256" key="3">
    <source>
        <dbReference type="ARBA" id="ARBA00022729"/>
    </source>
</evidence>
<feature type="region of interest" description="Disordered" evidence="5">
    <location>
        <begin position="294"/>
        <end position="340"/>
    </location>
</feature>